<evidence type="ECO:0000259" key="1">
    <source>
        <dbReference type="Pfam" id="PF13673"/>
    </source>
</evidence>
<sequence>MPLILENCILDDTSAIVRISAAAFGKPSPINVFPDTPTVNAFRKKRAMHSFQHDPFLIFIKIVDTELPPDQQIIAFAKWTKPHTKEERAKSGFTDLLMTDELPAECNRQLIRDLEVVKNKQVKEVMGDRTFYHLDVLATHPDHGGKGCAGRLVRWGMQRADEEGIECYVEAQDTSKPIFVKYGWKEERDLVVQGEKRGTILVYTPGKNQD</sequence>
<dbReference type="Gene3D" id="3.40.630.30">
    <property type="match status" value="1"/>
</dbReference>
<name>A0AAN6RDK8_9PLEO</name>
<dbReference type="InterPro" id="IPR052523">
    <property type="entry name" value="Trichothecene_AcTrans"/>
</dbReference>
<comment type="caution">
    <text evidence="2">The sequence shown here is derived from an EMBL/GenBank/DDBJ whole genome shotgun (WGS) entry which is preliminary data.</text>
</comment>
<dbReference type="Proteomes" id="UP001280581">
    <property type="component" value="Unassembled WGS sequence"/>
</dbReference>
<keyword evidence="3" id="KW-1185">Reference proteome</keyword>
<dbReference type="CDD" id="cd04301">
    <property type="entry name" value="NAT_SF"/>
    <property type="match status" value="1"/>
</dbReference>
<dbReference type="Pfam" id="PF13673">
    <property type="entry name" value="Acetyltransf_10"/>
    <property type="match status" value="1"/>
</dbReference>
<dbReference type="AlphaFoldDB" id="A0AAN6RDK8"/>
<dbReference type="InterPro" id="IPR016181">
    <property type="entry name" value="Acyl_CoA_acyltransferase"/>
</dbReference>
<dbReference type="SUPFAM" id="SSF55729">
    <property type="entry name" value="Acyl-CoA N-acyltransferases (Nat)"/>
    <property type="match status" value="1"/>
</dbReference>
<reference evidence="2 3" key="1">
    <citation type="submission" date="2021-02" db="EMBL/GenBank/DDBJ databases">
        <title>Genome assembly of Pseudopithomyces chartarum.</title>
        <authorList>
            <person name="Jauregui R."/>
            <person name="Singh J."/>
            <person name="Voisey C."/>
        </authorList>
    </citation>
    <scope>NUCLEOTIDE SEQUENCE [LARGE SCALE GENOMIC DNA]</scope>
    <source>
        <strain evidence="2 3">AGR01</strain>
    </source>
</reference>
<protein>
    <recommendedName>
        <fullName evidence="1">N-acetyltransferase domain-containing protein</fullName>
    </recommendedName>
</protein>
<dbReference type="EMBL" id="WVTA01000021">
    <property type="protein sequence ID" value="KAK3197070.1"/>
    <property type="molecule type" value="Genomic_DNA"/>
</dbReference>
<dbReference type="PANTHER" id="PTHR42791:SF14">
    <property type="entry name" value="N-ACETYLTRANSFERASE DOMAIN-CONTAINING PROTEIN"/>
    <property type="match status" value="1"/>
</dbReference>
<accession>A0AAN6RDK8</accession>
<evidence type="ECO:0000313" key="2">
    <source>
        <dbReference type="EMBL" id="KAK3197070.1"/>
    </source>
</evidence>
<dbReference type="PANTHER" id="PTHR42791">
    <property type="entry name" value="GNAT FAMILY ACETYLTRANSFERASE"/>
    <property type="match status" value="1"/>
</dbReference>
<dbReference type="InterPro" id="IPR000182">
    <property type="entry name" value="GNAT_dom"/>
</dbReference>
<proteinExistence type="predicted"/>
<evidence type="ECO:0000313" key="3">
    <source>
        <dbReference type="Proteomes" id="UP001280581"/>
    </source>
</evidence>
<feature type="domain" description="N-acetyltransferase" evidence="1">
    <location>
        <begin position="130"/>
        <end position="187"/>
    </location>
</feature>
<gene>
    <name evidence="2" type="ORF">GRF29_1536g486393</name>
</gene>
<organism evidence="2 3">
    <name type="scientific">Pseudopithomyces chartarum</name>
    <dbReference type="NCBI Taxonomy" id="1892770"/>
    <lineage>
        <taxon>Eukaryota</taxon>
        <taxon>Fungi</taxon>
        <taxon>Dikarya</taxon>
        <taxon>Ascomycota</taxon>
        <taxon>Pezizomycotina</taxon>
        <taxon>Dothideomycetes</taxon>
        <taxon>Pleosporomycetidae</taxon>
        <taxon>Pleosporales</taxon>
        <taxon>Massarineae</taxon>
        <taxon>Didymosphaeriaceae</taxon>
        <taxon>Pseudopithomyces</taxon>
    </lineage>
</organism>